<feature type="transmembrane region" description="Helical" evidence="1">
    <location>
        <begin position="6"/>
        <end position="27"/>
    </location>
</feature>
<feature type="transmembrane region" description="Helical" evidence="1">
    <location>
        <begin position="112"/>
        <end position="129"/>
    </location>
</feature>
<accession>A0ABN3DYL4</accession>
<feature type="transmembrane region" description="Helical" evidence="1">
    <location>
        <begin position="141"/>
        <end position="164"/>
    </location>
</feature>
<keyword evidence="1" id="KW-1133">Transmembrane helix</keyword>
<protein>
    <recommendedName>
        <fullName evidence="4">DUF998 domain-containing protein</fullName>
    </recommendedName>
</protein>
<dbReference type="EMBL" id="BAAAQY010000011">
    <property type="protein sequence ID" value="GAA2244642.1"/>
    <property type="molecule type" value="Genomic_DNA"/>
</dbReference>
<organism evidence="2 3">
    <name type="scientific">Herbiconiux moechotypicola</name>
    <dbReference type="NCBI Taxonomy" id="637393"/>
    <lineage>
        <taxon>Bacteria</taxon>
        <taxon>Bacillati</taxon>
        <taxon>Actinomycetota</taxon>
        <taxon>Actinomycetes</taxon>
        <taxon>Micrococcales</taxon>
        <taxon>Microbacteriaceae</taxon>
        <taxon>Herbiconiux</taxon>
    </lineage>
</organism>
<proteinExistence type="predicted"/>
<dbReference type="Proteomes" id="UP001500929">
    <property type="component" value="Unassembled WGS sequence"/>
</dbReference>
<evidence type="ECO:0000256" key="1">
    <source>
        <dbReference type="SAM" id="Phobius"/>
    </source>
</evidence>
<evidence type="ECO:0000313" key="2">
    <source>
        <dbReference type="EMBL" id="GAA2244642.1"/>
    </source>
</evidence>
<gene>
    <name evidence="2" type="ORF">GCM10009851_32370</name>
</gene>
<keyword evidence="3" id="KW-1185">Reference proteome</keyword>
<feature type="transmembrane region" description="Helical" evidence="1">
    <location>
        <begin position="176"/>
        <end position="192"/>
    </location>
</feature>
<evidence type="ECO:0000313" key="3">
    <source>
        <dbReference type="Proteomes" id="UP001500929"/>
    </source>
</evidence>
<dbReference type="RefSeq" id="WP_259480699.1">
    <property type="nucleotide sequence ID" value="NZ_BAAAQY010000011.1"/>
</dbReference>
<keyword evidence="1" id="KW-0812">Transmembrane</keyword>
<dbReference type="InterPro" id="IPR009339">
    <property type="entry name" value="DUF998"/>
</dbReference>
<reference evidence="2 3" key="1">
    <citation type="journal article" date="2019" name="Int. J. Syst. Evol. Microbiol.">
        <title>The Global Catalogue of Microorganisms (GCM) 10K type strain sequencing project: providing services to taxonomists for standard genome sequencing and annotation.</title>
        <authorList>
            <consortium name="The Broad Institute Genomics Platform"/>
            <consortium name="The Broad Institute Genome Sequencing Center for Infectious Disease"/>
            <person name="Wu L."/>
            <person name="Ma J."/>
        </authorList>
    </citation>
    <scope>NUCLEOTIDE SEQUENCE [LARGE SCALE GENOMIC DNA]</scope>
    <source>
        <strain evidence="2 3">JCM 16117</strain>
    </source>
</reference>
<sequence length="193" mass="19790">MTGVAAILLIVGAAVVLGALVVLHLAPTGLNPLRDPVSQYGITRFKRGYATAAWGATLGGIGGGLLITTVHGSPTVGAVLVWVFAVARFLIPFAPMDAPHQPRTSTGRLHNILAIVAFATVTAGAFLGAGDLHDAGFEAIATFSTVAAIVMAIGSAGSILGFFTAFSRLPGVFERLIYLGFIAWFGVLGIAFV</sequence>
<feature type="transmembrane region" description="Helical" evidence="1">
    <location>
        <begin position="48"/>
        <end position="67"/>
    </location>
</feature>
<comment type="caution">
    <text evidence="2">The sequence shown here is derived from an EMBL/GenBank/DDBJ whole genome shotgun (WGS) entry which is preliminary data.</text>
</comment>
<feature type="transmembrane region" description="Helical" evidence="1">
    <location>
        <begin position="73"/>
        <end position="91"/>
    </location>
</feature>
<evidence type="ECO:0008006" key="4">
    <source>
        <dbReference type="Google" id="ProtNLM"/>
    </source>
</evidence>
<keyword evidence="1" id="KW-0472">Membrane</keyword>
<dbReference type="Pfam" id="PF06197">
    <property type="entry name" value="DUF998"/>
    <property type="match status" value="1"/>
</dbReference>
<name>A0ABN3DYL4_9MICO</name>